<gene>
    <name evidence="2" type="ORF">IC006_0493</name>
</gene>
<name>A0A510DSP4_9CREN</name>
<dbReference type="AlphaFoldDB" id="A0A510DSP4"/>
<keyword evidence="1" id="KW-0472">Membrane</keyword>
<keyword evidence="1" id="KW-1133">Transmembrane helix</keyword>
<evidence type="ECO:0000313" key="3">
    <source>
        <dbReference type="Proteomes" id="UP000322983"/>
    </source>
</evidence>
<keyword evidence="1" id="KW-0812">Transmembrane</keyword>
<proteinExistence type="predicted"/>
<dbReference type="Proteomes" id="UP000322983">
    <property type="component" value="Chromosome"/>
</dbReference>
<keyword evidence="3" id="KW-1185">Reference proteome</keyword>
<feature type="transmembrane region" description="Helical" evidence="1">
    <location>
        <begin position="31"/>
        <end position="49"/>
    </location>
</feature>
<accession>A0A510DSP4</accession>
<evidence type="ECO:0000313" key="2">
    <source>
        <dbReference type="EMBL" id="BBG23209.1"/>
    </source>
</evidence>
<organism evidence="2 3">
    <name type="scientific">Sulfuracidifex tepidarius</name>
    <dbReference type="NCBI Taxonomy" id="1294262"/>
    <lineage>
        <taxon>Archaea</taxon>
        <taxon>Thermoproteota</taxon>
        <taxon>Thermoprotei</taxon>
        <taxon>Sulfolobales</taxon>
        <taxon>Sulfolobaceae</taxon>
        <taxon>Sulfuracidifex</taxon>
    </lineage>
</organism>
<dbReference type="KEGG" id="step:IC006_0493"/>
<reference evidence="2 3" key="1">
    <citation type="journal article" date="2020" name="Int. J. Syst. Evol. Microbiol.">
        <title>Sulfuracidifex tepidarius gen. nov., sp. nov. and transfer of Sulfolobus metallicus Huber and Stetter 1992 to the genus Sulfuracidifex as Sulfuracidifex metallicus comb. nov.</title>
        <authorList>
            <person name="Itoh T."/>
            <person name="Miura T."/>
            <person name="Sakai H.D."/>
            <person name="Kato S."/>
            <person name="Ohkuma M."/>
            <person name="Takashina T."/>
        </authorList>
    </citation>
    <scope>NUCLEOTIDE SEQUENCE [LARGE SCALE GENOMIC DNA]</scope>
    <source>
        <strain evidence="2 3">IC-006</strain>
    </source>
</reference>
<evidence type="ECO:0000256" key="1">
    <source>
        <dbReference type="SAM" id="Phobius"/>
    </source>
</evidence>
<sequence length="434" mass="47201">MAMIQIKGRLGTREKLILAYATQDVSGKKRWIIPILLIILSVSFLSVYHNNALTTSTTTEGVKIIKVLNVTALSESGGDPNQAYYVYLSVNGTLSPSNVLLKTSSGGVFPPSSFPGSNYTVGEVRGDGVLPFVIPSGEVPTCLQVKFQNRTIPMELPHPSYSVSIVKLTILFDEKMYNFTVVGSGEKVLTLNLTSPIPLNVSGNVQGEANVSVPETLVFGNTAVPVYLHSEQGHYADITLTLNVSDGVVMEAFPVRNYEGLSIFNVTVKDISTAKAYVNSSSFYDGVYSVPFKVDGLRSVTLSPGESEWGLISFPGNATRLYYITEGFPFPVPVGEPTSSLSSFTVKVLPSPATTNQTSVDLTGFQGEEFNFTVFLYNPTNVPLSLENVSFPLSLHYIHALLLPDSGENVTFQGVFPDYVLYQEINMTFTFLKV</sequence>
<protein>
    <submittedName>
        <fullName evidence="2">Uncharacterized protein</fullName>
    </submittedName>
</protein>
<dbReference type="EMBL" id="AP018929">
    <property type="protein sequence ID" value="BBG23209.1"/>
    <property type="molecule type" value="Genomic_DNA"/>
</dbReference>